<keyword evidence="2" id="KW-1185">Reference proteome</keyword>
<sequence>MPLHEYLEQKRVQNIAQLNADGACHICGSTCRSSRGFSEHVLGNQINIDGQSSYCNENSMVKPPSIAAMRTCSCFGIPDTDPDYCPHSIRVCDRCIEDDMGIGRIRICGACGTVACDEYCGPLLLECTDSPEWNNAGCLECRRLGDFSEIDIFKRSINDKKEHRMTRICIKCLKQSAPWVSHDFVCRRFHCETRLVLSDFVERKRCTTFGTSPLNLLPEDGLVAVVDFLSGSDLRNLFFSCSAMCTVAERTAMNKVMNVNDFIPTGPIIIETTSPAKGTIKEVMRLGGSNSFGLRAPDDEKAWVGVYHYVEKLIKEMFYFSFQMDGIDGEREAVGRFINESPDEKFSFGQTYNVVERDTLIEHPTVGLSVRVRGGTVLVTEPELSGPVVFACSRPLDAGIHRVICRLHYPVAQEDPRTRALARVNESSKLGYIGIVTSNLTGNEPTFKWSAKKDFLKPGGKADEVAFGLAVEYKDDVCKVSIQSDIHHRLPIHLFPDDFDFTIKGASGDLHYIAVELASPVLSEPQALLSVRYCDDEVWKKFKQHTTPPSVSAVAEELLNEVIGLHQLLRSNHHQRTFMIGLTQNPSATNPSFDLVWGERTHPDHAGRGNCPLGERLLAPSKEL</sequence>
<comment type="caution">
    <text evidence="1">The sequence shown here is derived from an EMBL/GenBank/DDBJ whole genome shotgun (WGS) entry which is preliminary data.</text>
</comment>
<organism evidence="1 2">
    <name type="scientific">Discostella pseudostelligera</name>
    <dbReference type="NCBI Taxonomy" id="259834"/>
    <lineage>
        <taxon>Eukaryota</taxon>
        <taxon>Sar</taxon>
        <taxon>Stramenopiles</taxon>
        <taxon>Ochrophyta</taxon>
        <taxon>Bacillariophyta</taxon>
        <taxon>Coscinodiscophyceae</taxon>
        <taxon>Thalassiosirophycidae</taxon>
        <taxon>Stephanodiscales</taxon>
        <taxon>Stephanodiscaceae</taxon>
        <taxon>Discostella</taxon>
    </lineage>
</organism>
<evidence type="ECO:0000313" key="2">
    <source>
        <dbReference type="Proteomes" id="UP001530293"/>
    </source>
</evidence>
<dbReference type="AlphaFoldDB" id="A0ABD3M3P3"/>
<gene>
    <name evidence="1" type="ORF">ACHAWU_000444</name>
</gene>
<dbReference type="Proteomes" id="UP001530293">
    <property type="component" value="Unassembled WGS sequence"/>
</dbReference>
<evidence type="ECO:0000313" key="1">
    <source>
        <dbReference type="EMBL" id="KAL3756802.1"/>
    </source>
</evidence>
<name>A0ABD3M3P3_9STRA</name>
<dbReference type="EMBL" id="JALLBG020000291">
    <property type="protein sequence ID" value="KAL3756802.1"/>
    <property type="molecule type" value="Genomic_DNA"/>
</dbReference>
<proteinExistence type="predicted"/>
<protein>
    <submittedName>
        <fullName evidence="1">Uncharacterized protein</fullName>
    </submittedName>
</protein>
<accession>A0ABD3M3P3</accession>
<reference evidence="1 2" key="1">
    <citation type="submission" date="2024-10" db="EMBL/GenBank/DDBJ databases">
        <title>Updated reference genomes for cyclostephanoid diatoms.</title>
        <authorList>
            <person name="Roberts W.R."/>
            <person name="Alverson A.J."/>
        </authorList>
    </citation>
    <scope>NUCLEOTIDE SEQUENCE [LARGE SCALE GENOMIC DNA]</scope>
    <source>
        <strain evidence="1 2">AJA232-27</strain>
    </source>
</reference>